<comment type="caution">
    <text evidence="2">The sequence shown here is derived from an EMBL/GenBank/DDBJ whole genome shotgun (WGS) entry which is preliminary data.</text>
</comment>
<gene>
    <name evidence="2" type="ORF">A7X95_02570</name>
</gene>
<dbReference type="OrthoDB" id="11052at2157"/>
<keyword evidence="1" id="KW-0812">Transmembrane</keyword>
<dbReference type="GeneID" id="24816831"/>
<evidence type="ECO:0000313" key="3">
    <source>
        <dbReference type="Proteomes" id="UP000241022"/>
    </source>
</evidence>
<feature type="transmembrane region" description="Helical" evidence="1">
    <location>
        <begin position="12"/>
        <end position="31"/>
    </location>
</feature>
<name>A0A2R6TBX9_9ARCH</name>
<proteinExistence type="predicted"/>
<dbReference type="EMBL" id="LXWN01000001">
    <property type="protein sequence ID" value="PTL88172.1"/>
    <property type="molecule type" value="Genomic_DNA"/>
</dbReference>
<keyword evidence="1" id="KW-1133">Transmembrane helix</keyword>
<organism evidence="2 3">
    <name type="scientific">Candidatus Nitrosopelagicus brevis</name>
    <dbReference type="NCBI Taxonomy" id="1410606"/>
    <lineage>
        <taxon>Archaea</taxon>
        <taxon>Nitrososphaerota</taxon>
    </lineage>
</organism>
<evidence type="ECO:0000256" key="1">
    <source>
        <dbReference type="SAM" id="Phobius"/>
    </source>
</evidence>
<feature type="transmembrane region" description="Helical" evidence="1">
    <location>
        <begin position="43"/>
        <end position="64"/>
    </location>
</feature>
<dbReference type="Proteomes" id="UP000241022">
    <property type="component" value="Unassembled WGS sequence"/>
</dbReference>
<keyword evidence="3" id="KW-1185">Reference proteome</keyword>
<reference evidence="2 3" key="1">
    <citation type="submission" date="2018-04" db="EMBL/GenBank/DDBJ databases">
        <title>Transcriptomics of ammonia oxidizing archaea.</title>
        <authorList>
            <person name="Carini P."/>
        </authorList>
    </citation>
    <scope>NUCLEOTIDE SEQUENCE [LARGE SCALE GENOMIC DNA]</scope>
    <source>
        <strain evidence="2 3">U25</strain>
    </source>
</reference>
<protein>
    <submittedName>
        <fullName evidence="2">Uncharacterized protein</fullName>
    </submittedName>
</protein>
<dbReference type="AlphaFoldDB" id="A0A2R6TBX9"/>
<accession>A0A2R6TBX9</accession>
<sequence length="82" mass="9411">MKLKYVQPKKLKVLIAVFTVVGIWGIGFGLWRGSLDPGSMNNFMIVVLGVVNLFLGAFMTYLYLTQVRNIDPRKDSKYKRKK</sequence>
<keyword evidence="1" id="KW-0472">Membrane</keyword>
<evidence type="ECO:0000313" key="2">
    <source>
        <dbReference type="EMBL" id="PTL88172.1"/>
    </source>
</evidence>
<dbReference type="RefSeq" id="WP_048105523.1">
    <property type="nucleotide sequence ID" value="NZ_CP007026.1"/>
</dbReference>